<sequence length="1391" mass="153454">MSSFADPTVPATRRPRKSLNSNTHFKTAMDQENATVDVTSQSTFRASRNKSRSKSVGPGGFDTLRQSAGNRRASLAAPRSILKPRLSDAPSPQRHKRQSDVYRRSDGRENRTQTLDEPTISKIALRTEEEQQAAAREREELERRDARRKSLANRRVSFAAEATLHTFHELDSLQELTTSTDSSRRASSTAGLPAASAFENNTAHTQPGDTSDLIFFQNDAGPSNFNPTPNSRDDTITSAMYSSDSEPADAVEDVIDEEEDDDDESSNSDSEDGTMMTIDTEDITGVSMASDGFDEEDEGEGSSTLDQALRLAAQRANTQRLDDDDEEEEIIPSFGWVKNAGQGNAASSQRSTPQQCEVTAIGMDMDLTTAMGGIVNTQFTEEIEADEDMSMDVTKVLGGILAQKTVALSDDVQSNSGEATMEFTTAIGAIQDDSENDSVADDEGMSMELTTVLGGVVSQEKRKSIAVARRQTLSQMSDADDAMDMTVGFGHILPTETDGPVIQDGDDETMGMDMTRALGGIIQSPALNDAKSSAKRLSRSHANFFVPDSSPIIMSPKRNSPTRNLSNSQQQSSPGVSSPGLLSARSNPRRGSETPTAPRITRSRSRTPSPMKSNSTLETTAVPNLRRVSQEAKPITPTKLMKPQSTTSTPSRSSQRLTNKTANQSTGAPQTGNRRLSGLGVDRDGLGSPSVAKIIDRRASIGDSAADFVAGKNLISFESPRQLAEQLRKEELQNAQENEQRNGRHVQVLAPGKEDREATVTLMDLIDTLSPAKKPLNGRKSLHVGSARGVLGKRPAELDDEEAEELDGVDKLIGLQASPVKKIRLQKPTIVADMGKLTLHNTVPLDYLGTPHALSPTKAAPSTTPRKLGGFKDLKQHHTIHNLNLQPEGPSSRDDVDDQREPDQIHLQDFLDMTSIRFMELNTTKRRHTTAPTESMNGRRASDSDDMSLERCVVASACTVPKLELYQHSCRELKKYISEGRRMVKEIEADTFEDNPPLFKEYLSATPDVRALMDNQFKNVRTHARLLSKAMWYEWRMKLQDGLKEGLVTINNDMEQDYRTLKQQEHLLASALPDLEAQFDQLDSQRQDLQSAAQEIADCDPETLSSTRDELVSLKEQIDQKTRLLEELRSEYQTSESYVDELSSKKSDILADIAQSEKTREDCRGWSSSEVRALQDRVDGLEKDYGWAVTGISGANISLSYKREIELVLDISSFQPNGKRSQIDLWYIADSREAHPLPRTTEKEFFLQCIRENIRSVLQASTSVGSILEMVQRDWDKAMFVSEQLRKINSTFPTTVTKTSDTSIEVNISMLLRQLETRVDLILEFQGRTGKGDVEIDITSSATVPYGQHFNVAKIKDFLSARIGGGLKSTGETWVDGLVELQGKLIARGRK</sequence>
<evidence type="ECO:0000259" key="3">
    <source>
        <dbReference type="SMART" id="SM00787"/>
    </source>
</evidence>
<dbReference type="InterPro" id="IPR013253">
    <property type="entry name" value="Spc7_domain"/>
</dbReference>
<gene>
    <name evidence="4" type="ORF">VHEMI04976</name>
</gene>
<feature type="coiled-coil region" evidence="1">
    <location>
        <begin position="1072"/>
        <end position="1145"/>
    </location>
</feature>
<organism evidence="4 5">
    <name type="scientific">[Torrubiella] hemipterigena</name>
    <dbReference type="NCBI Taxonomy" id="1531966"/>
    <lineage>
        <taxon>Eukaryota</taxon>
        <taxon>Fungi</taxon>
        <taxon>Dikarya</taxon>
        <taxon>Ascomycota</taxon>
        <taxon>Pezizomycotina</taxon>
        <taxon>Sordariomycetes</taxon>
        <taxon>Hypocreomycetidae</taxon>
        <taxon>Hypocreales</taxon>
        <taxon>Clavicipitaceae</taxon>
        <taxon>Clavicipitaceae incertae sedis</taxon>
        <taxon>'Torrubiella' clade</taxon>
    </lineage>
</organism>
<dbReference type="Pfam" id="PF18210">
    <property type="entry name" value="Knl1_RWD_C"/>
    <property type="match status" value="1"/>
</dbReference>
<dbReference type="Pfam" id="PF15402">
    <property type="entry name" value="MELT_2"/>
    <property type="match status" value="6"/>
</dbReference>
<feature type="domain" description="Spc7 kinetochore protein" evidence="3">
    <location>
        <begin position="896"/>
        <end position="1210"/>
    </location>
</feature>
<dbReference type="OrthoDB" id="5592879at2759"/>
<dbReference type="Gene3D" id="1.10.287.1490">
    <property type="match status" value="1"/>
</dbReference>
<dbReference type="GO" id="GO:0000776">
    <property type="term" value="C:kinetochore"/>
    <property type="evidence" value="ECO:0007669"/>
    <property type="project" value="TreeGrafter"/>
</dbReference>
<dbReference type="HOGENOM" id="CLU_002533_1_0_1"/>
<evidence type="ECO:0000313" key="5">
    <source>
        <dbReference type="Proteomes" id="UP000039046"/>
    </source>
</evidence>
<dbReference type="InterPro" id="IPR040850">
    <property type="entry name" value="Knl1_RWD_C"/>
</dbReference>
<feature type="compositionally biased region" description="Polar residues" evidence="2">
    <location>
        <begin position="657"/>
        <end position="674"/>
    </location>
</feature>
<dbReference type="GO" id="GO:0007094">
    <property type="term" value="P:mitotic spindle assembly checkpoint signaling"/>
    <property type="evidence" value="ECO:0007669"/>
    <property type="project" value="TreeGrafter"/>
</dbReference>
<dbReference type="InterPro" id="IPR033338">
    <property type="entry name" value="Spc105/Spc7"/>
</dbReference>
<keyword evidence="5" id="KW-1185">Reference proteome</keyword>
<feature type="compositionally biased region" description="Low complexity" evidence="2">
    <location>
        <begin position="177"/>
        <end position="190"/>
    </location>
</feature>
<feature type="region of interest" description="Disordered" evidence="2">
    <location>
        <begin position="881"/>
        <end position="900"/>
    </location>
</feature>
<dbReference type="STRING" id="1531966.A0A0A1TFV8"/>
<feature type="compositionally biased region" description="Polar residues" evidence="2">
    <location>
        <begin position="198"/>
        <end position="209"/>
    </location>
</feature>
<feature type="region of interest" description="Disordered" evidence="2">
    <location>
        <begin position="175"/>
        <end position="283"/>
    </location>
</feature>
<feature type="compositionally biased region" description="Acidic residues" evidence="2">
    <location>
        <begin position="246"/>
        <end position="272"/>
    </location>
</feature>
<feature type="compositionally biased region" description="Low complexity" evidence="2">
    <location>
        <begin position="566"/>
        <end position="583"/>
    </location>
</feature>
<feature type="compositionally biased region" description="Polar residues" evidence="2">
    <location>
        <begin position="220"/>
        <end position="245"/>
    </location>
</feature>
<protein>
    <recommendedName>
        <fullName evidence="3">Spc7 kinetochore protein domain-containing protein</fullName>
    </recommendedName>
</protein>
<feature type="region of interest" description="Disordered" evidence="2">
    <location>
        <begin position="1"/>
        <end position="149"/>
    </location>
</feature>
<evidence type="ECO:0000256" key="2">
    <source>
        <dbReference type="SAM" id="MobiDB-lite"/>
    </source>
</evidence>
<feature type="compositionally biased region" description="Low complexity" evidence="2">
    <location>
        <begin position="643"/>
        <end position="656"/>
    </location>
</feature>
<feature type="compositionally biased region" description="Low complexity" evidence="2">
    <location>
        <begin position="594"/>
        <end position="613"/>
    </location>
</feature>
<evidence type="ECO:0000256" key="1">
    <source>
        <dbReference type="SAM" id="Coils"/>
    </source>
</evidence>
<reference evidence="4 5" key="1">
    <citation type="journal article" date="2015" name="Genome Announc.">
        <title>Draft Genome Sequence and Gene Annotation of the Entomopathogenic Fungus Verticillium hemipterigenum.</title>
        <authorList>
            <person name="Horn F."/>
            <person name="Habel A."/>
            <person name="Scharf D.H."/>
            <person name="Dworschak J."/>
            <person name="Brakhage A.A."/>
            <person name="Guthke R."/>
            <person name="Hertweck C."/>
            <person name="Linde J."/>
        </authorList>
    </citation>
    <scope>NUCLEOTIDE SEQUENCE [LARGE SCALE GENOMIC DNA]</scope>
</reference>
<feature type="region of interest" description="Disordered" evidence="2">
    <location>
        <begin position="546"/>
        <end position="687"/>
    </location>
</feature>
<dbReference type="Pfam" id="PF08317">
    <property type="entry name" value="Spc7"/>
    <property type="match status" value="1"/>
</dbReference>
<dbReference type="EMBL" id="CDHN01000002">
    <property type="protein sequence ID" value="CEJ89076.1"/>
    <property type="molecule type" value="Genomic_DNA"/>
</dbReference>
<accession>A0A0A1TFV8</accession>
<dbReference type="GO" id="GO:0034501">
    <property type="term" value="P:protein localization to kinetochore"/>
    <property type="evidence" value="ECO:0007669"/>
    <property type="project" value="TreeGrafter"/>
</dbReference>
<dbReference type="PANTHER" id="PTHR28260">
    <property type="entry name" value="SPINDLE POLE BODY COMPONENT SPC105"/>
    <property type="match status" value="1"/>
</dbReference>
<name>A0A0A1TFV8_9HYPO</name>
<dbReference type="PANTHER" id="PTHR28260:SF1">
    <property type="entry name" value="SPINDLE POLE BODY COMPONENT SPC105"/>
    <property type="match status" value="1"/>
</dbReference>
<dbReference type="SMART" id="SM00787">
    <property type="entry name" value="Spc7"/>
    <property type="match status" value="1"/>
</dbReference>
<feature type="compositionally biased region" description="Basic and acidic residues" evidence="2">
    <location>
        <begin position="891"/>
        <end position="900"/>
    </location>
</feature>
<dbReference type="Proteomes" id="UP000039046">
    <property type="component" value="Unassembled WGS sequence"/>
</dbReference>
<keyword evidence="1" id="KW-0175">Coiled coil</keyword>
<proteinExistence type="predicted"/>
<dbReference type="GO" id="GO:1990758">
    <property type="term" value="P:mitotic sister chromatid biorientation"/>
    <property type="evidence" value="ECO:0007669"/>
    <property type="project" value="TreeGrafter"/>
</dbReference>
<feature type="compositionally biased region" description="Basic and acidic residues" evidence="2">
    <location>
        <begin position="125"/>
        <end position="145"/>
    </location>
</feature>
<evidence type="ECO:0000313" key="4">
    <source>
        <dbReference type="EMBL" id="CEJ89076.1"/>
    </source>
</evidence>
<feature type="compositionally biased region" description="Polar residues" evidence="2">
    <location>
        <begin position="18"/>
        <end position="46"/>
    </location>
</feature>
<dbReference type="SMART" id="SM01315">
    <property type="entry name" value="Spc7_N"/>
    <property type="match status" value="1"/>
</dbReference>
<feature type="compositionally biased region" description="Basic and acidic residues" evidence="2">
    <location>
        <begin position="98"/>
        <end position="111"/>
    </location>
</feature>